<reference evidence="7" key="1">
    <citation type="submission" date="2022-06" db="EMBL/GenBank/DDBJ databases">
        <title>Alkalimarinus sp. nov., isolated from gut of a Alitta virens.</title>
        <authorList>
            <person name="Yang A.I."/>
            <person name="Shin N.-R."/>
        </authorList>
    </citation>
    <scope>NUCLEOTIDE SEQUENCE</scope>
    <source>
        <strain evidence="7">A2M4</strain>
    </source>
</reference>
<evidence type="ECO:0000259" key="6">
    <source>
        <dbReference type="Pfam" id="PF07298"/>
    </source>
</evidence>
<evidence type="ECO:0000256" key="1">
    <source>
        <dbReference type="ARBA" id="ARBA00004141"/>
    </source>
</evidence>
<proteinExistence type="predicted"/>
<feature type="transmembrane region" description="Helical" evidence="5">
    <location>
        <begin position="110"/>
        <end position="134"/>
    </location>
</feature>
<sequence>MELLIIGLSIFFLIHLLPTNPTLRSILIRTFGELSYKAVFSVVSLVGFSLMIYGKYQAEFVSVWHPPAMLAVVTKLVMLPAMVLLVAAYLPSNIKKHTRHPMLLGVSLWAGGHLLINGDMASILLFGGFLMYAVIDSTSVNARGVTLQVETKPLWNDVIVLILGGLMYALLGMFHQNLFGVSIV</sequence>
<gene>
    <name evidence="7" type="ORF">NKI27_18815</name>
</gene>
<feature type="domain" description="NnrU" evidence="6">
    <location>
        <begin position="3"/>
        <end position="182"/>
    </location>
</feature>
<organism evidence="7 8">
    <name type="scientific">Alkalimarinus alittae</name>
    <dbReference type="NCBI Taxonomy" id="2961619"/>
    <lineage>
        <taxon>Bacteria</taxon>
        <taxon>Pseudomonadati</taxon>
        <taxon>Pseudomonadota</taxon>
        <taxon>Gammaproteobacteria</taxon>
        <taxon>Alteromonadales</taxon>
        <taxon>Alteromonadaceae</taxon>
        <taxon>Alkalimarinus</taxon>
    </lineage>
</organism>
<feature type="transmembrane region" description="Helical" evidence="5">
    <location>
        <begin position="154"/>
        <end position="174"/>
    </location>
</feature>
<evidence type="ECO:0000313" key="7">
    <source>
        <dbReference type="EMBL" id="UZE96072.1"/>
    </source>
</evidence>
<evidence type="ECO:0000256" key="2">
    <source>
        <dbReference type="ARBA" id="ARBA00022692"/>
    </source>
</evidence>
<evidence type="ECO:0000256" key="4">
    <source>
        <dbReference type="ARBA" id="ARBA00023136"/>
    </source>
</evidence>
<dbReference type="Pfam" id="PF07298">
    <property type="entry name" value="NnrU"/>
    <property type="match status" value="1"/>
</dbReference>
<evidence type="ECO:0000256" key="5">
    <source>
        <dbReference type="SAM" id="Phobius"/>
    </source>
</evidence>
<evidence type="ECO:0000256" key="3">
    <source>
        <dbReference type="ARBA" id="ARBA00022989"/>
    </source>
</evidence>
<keyword evidence="2 5" id="KW-0812">Transmembrane</keyword>
<accession>A0ABY6N1T2</accession>
<dbReference type="EMBL" id="CP100390">
    <property type="protein sequence ID" value="UZE96072.1"/>
    <property type="molecule type" value="Genomic_DNA"/>
</dbReference>
<feature type="transmembrane region" description="Helical" evidence="5">
    <location>
        <begin position="68"/>
        <end position="90"/>
    </location>
</feature>
<keyword evidence="4 5" id="KW-0472">Membrane</keyword>
<dbReference type="Proteomes" id="UP001163739">
    <property type="component" value="Chromosome"/>
</dbReference>
<feature type="transmembrane region" description="Helical" evidence="5">
    <location>
        <begin position="34"/>
        <end position="56"/>
    </location>
</feature>
<dbReference type="RefSeq" id="WP_265047558.1">
    <property type="nucleotide sequence ID" value="NZ_CP100390.1"/>
</dbReference>
<name>A0ABY6N1T2_9ALTE</name>
<comment type="subcellular location">
    <subcellularLocation>
        <location evidence="1">Membrane</location>
        <topology evidence="1">Multi-pass membrane protein</topology>
    </subcellularLocation>
</comment>
<keyword evidence="8" id="KW-1185">Reference proteome</keyword>
<evidence type="ECO:0000313" key="8">
    <source>
        <dbReference type="Proteomes" id="UP001163739"/>
    </source>
</evidence>
<dbReference type="InterPro" id="IPR009915">
    <property type="entry name" value="NnrU_dom"/>
</dbReference>
<keyword evidence="3 5" id="KW-1133">Transmembrane helix</keyword>
<protein>
    <submittedName>
        <fullName evidence="7">NnrU family protein</fullName>
    </submittedName>
</protein>